<dbReference type="GO" id="GO:0000049">
    <property type="term" value="F:tRNA binding"/>
    <property type="evidence" value="ECO:0007669"/>
    <property type="project" value="UniProtKB-KW"/>
</dbReference>
<evidence type="ECO:0000259" key="14">
    <source>
        <dbReference type="PROSITE" id="PS50862"/>
    </source>
</evidence>
<keyword evidence="11 13" id="KW-0030">Aminoacyl-tRNA synthetase</keyword>
<evidence type="ECO:0000256" key="3">
    <source>
        <dbReference type="ARBA" id="ARBA00022555"/>
    </source>
</evidence>
<feature type="binding site" evidence="13">
    <location>
        <position position="463"/>
    </location>
    <ligand>
        <name>Zn(2+)</name>
        <dbReference type="ChEBI" id="CHEBI:29105"/>
        <note>catalytic</note>
    </ligand>
</feature>
<keyword evidence="4 13" id="KW-0436">Ligase</keyword>
<evidence type="ECO:0000313" key="16">
    <source>
        <dbReference type="Proteomes" id="UP000178700"/>
    </source>
</evidence>
<dbReference type="Gene3D" id="3.30.980.10">
    <property type="entry name" value="Threonyl-trna Synthetase, Chain A, domain 2"/>
    <property type="match status" value="1"/>
</dbReference>
<dbReference type="Pfam" id="PF03129">
    <property type="entry name" value="HGTP_anticodon"/>
    <property type="match status" value="1"/>
</dbReference>
<dbReference type="InterPro" id="IPR047246">
    <property type="entry name" value="ThrRS_anticodon"/>
</dbReference>
<reference evidence="15 16" key="1">
    <citation type="journal article" date="2016" name="Nat. Commun.">
        <title>Thousands of microbial genomes shed light on interconnected biogeochemical processes in an aquifer system.</title>
        <authorList>
            <person name="Anantharaman K."/>
            <person name="Brown C.T."/>
            <person name="Hug L.A."/>
            <person name="Sharon I."/>
            <person name="Castelle C.J."/>
            <person name="Probst A.J."/>
            <person name="Thomas B.C."/>
            <person name="Singh A."/>
            <person name="Wilkins M.J."/>
            <person name="Karaoz U."/>
            <person name="Brodie E.L."/>
            <person name="Williams K.H."/>
            <person name="Hubbard S.S."/>
            <person name="Banfield J.F."/>
        </authorList>
    </citation>
    <scope>NUCLEOTIDE SEQUENCE [LARGE SCALE GENOMIC DNA]</scope>
</reference>
<name>A0A1F6VAY7_9BACT</name>
<dbReference type="PRINTS" id="PR01047">
    <property type="entry name" value="TRNASYNTHTHR"/>
</dbReference>
<feature type="binding site" evidence="13">
    <location>
        <position position="282"/>
    </location>
    <ligand>
        <name>Zn(2+)</name>
        <dbReference type="ChEBI" id="CHEBI:29105"/>
        <note>catalytic</note>
    </ligand>
</feature>
<dbReference type="Pfam" id="PF07973">
    <property type="entry name" value="tRNA_SAD"/>
    <property type="match status" value="1"/>
</dbReference>
<comment type="caution">
    <text evidence="15">The sequence shown here is derived from an EMBL/GenBank/DDBJ whole genome shotgun (WGS) entry which is preliminary data.</text>
</comment>
<dbReference type="InterPro" id="IPR002320">
    <property type="entry name" value="Thr-tRNA-ligase_IIa"/>
</dbReference>
<evidence type="ECO:0000256" key="6">
    <source>
        <dbReference type="ARBA" id="ARBA00022741"/>
    </source>
</evidence>
<evidence type="ECO:0000256" key="2">
    <source>
        <dbReference type="ARBA" id="ARBA00022490"/>
    </source>
</evidence>
<feature type="binding site" evidence="13">
    <location>
        <position position="333"/>
    </location>
    <ligand>
        <name>Zn(2+)</name>
        <dbReference type="ChEBI" id="CHEBI:29105"/>
        <note>catalytic</note>
    </ligand>
</feature>
<comment type="caution">
    <text evidence="13">Lacks conserved residue(s) required for the propagation of feature annotation.</text>
</comment>
<gene>
    <name evidence="13" type="primary">thrS</name>
    <name evidence="15" type="ORF">A2642_02490</name>
</gene>
<dbReference type="GO" id="GO:0005524">
    <property type="term" value="F:ATP binding"/>
    <property type="evidence" value="ECO:0007669"/>
    <property type="project" value="UniProtKB-UniRule"/>
</dbReference>
<evidence type="ECO:0000256" key="1">
    <source>
        <dbReference type="ARBA" id="ARBA00008226"/>
    </source>
</evidence>
<comment type="similarity">
    <text evidence="1 13">Belongs to the class-II aminoacyl-tRNA synthetase family.</text>
</comment>
<dbReference type="EC" id="6.1.1.3" evidence="13"/>
<dbReference type="PANTHER" id="PTHR11451">
    <property type="entry name" value="THREONINE-TRNA LIGASE"/>
    <property type="match status" value="1"/>
</dbReference>
<dbReference type="AlphaFoldDB" id="A0A1F6VAY7"/>
<dbReference type="Gene3D" id="3.30.930.10">
    <property type="entry name" value="Bira Bifunctional Protein, Domain 2"/>
    <property type="match status" value="1"/>
</dbReference>
<dbReference type="InterPro" id="IPR045864">
    <property type="entry name" value="aa-tRNA-synth_II/BPL/LPL"/>
</dbReference>
<dbReference type="FunFam" id="3.30.980.10:FF:000005">
    <property type="entry name" value="Threonyl-tRNA synthetase, mitochondrial"/>
    <property type="match status" value="1"/>
</dbReference>
<keyword evidence="9 13" id="KW-0694">RNA-binding</keyword>
<dbReference type="GO" id="GO:0005737">
    <property type="term" value="C:cytoplasm"/>
    <property type="evidence" value="ECO:0007669"/>
    <property type="project" value="UniProtKB-SubCell"/>
</dbReference>
<dbReference type="HAMAP" id="MF_00184">
    <property type="entry name" value="Thr_tRNA_synth"/>
    <property type="match status" value="1"/>
</dbReference>
<comment type="cofactor">
    <cofactor evidence="13">
        <name>Zn(2+)</name>
        <dbReference type="ChEBI" id="CHEBI:29105"/>
    </cofactor>
    <text evidence="13">Binds 1 zinc ion per subunit.</text>
</comment>
<sequence>MIRIMENAEKLNNMRHTLAHLLAASVGEIYKFDKIKLTLGPAIDNGFYYDIDFGGEKVADTDLKKIEDKMRKILPKWKEWEYKEISKNEALKFFKNEYKTELINEIAKRGEKITAYTCGGFTDLCRGGHLEKPNKELPSDAFKLDRVAGAYWRGDEKNKMLTRIYGLAFETKKELDDYIHQREETEKRDHRELGKKLELFTFDEEIGKGLPIWLPKGNIIKEELENWAKETEKKWNYQRVTTPVITKENLFYTSGHLPLYKESMYAPICIEEENYYIKPMNCPFHHKVFSAIPRTYKELPIRLAEYGWCHRYEDSGSLFGLMRVRGMQMNDAHIYTTPEQAINEFVDVIKLHEYYYKILGIEKYEMELALRDPKKLDKYHGEEEDWKLAEEMTTKAMELSGVPFKIVHEGAAFYGPKMDFQIYSSIGRMFSASTNQLDLYMGKRFKLEYTDKDGSKKIPFIIHRAPLGTHERFIGFLIEHYAGAFPLWLAPVQVKVIPVRENHNEYAKKVFELLKENNIRAELDDKDGNLGGKVRDAKNNKIPYWIVIGDKEIEAKKVTLESRDSGNLGQISKEELVTKLLEEIKQKK</sequence>
<evidence type="ECO:0000313" key="15">
    <source>
        <dbReference type="EMBL" id="OGI66734.1"/>
    </source>
</evidence>
<dbReference type="InterPro" id="IPR002314">
    <property type="entry name" value="aa-tRNA-synt_IIb"/>
</dbReference>
<comment type="catalytic activity">
    <reaction evidence="12 13">
        <text>tRNA(Thr) + L-threonine + ATP = L-threonyl-tRNA(Thr) + AMP + diphosphate + H(+)</text>
        <dbReference type="Rhea" id="RHEA:24624"/>
        <dbReference type="Rhea" id="RHEA-COMP:9670"/>
        <dbReference type="Rhea" id="RHEA-COMP:9704"/>
        <dbReference type="ChEBI" id="CHEBI:15378"/>
        <dbReference type="ChEBI" id="CHEBI:30616"/>
        <dbReference type="ChEBI" id="CHEBI:33019"/>
        <dbReference type="ChEBI" id="CHEBI:57926"/>
        <dbReference type="ChEBI" id="CHEBI:78442"/>
        <dbReference type="ChEBI" id="CHEBI:78534"/>
        <dbReference type="ChEBI" id="CHEBI:456215"/>
        <dbReference type="EC" id="6.1.1.3"/>
    </reaction>
</comment>
<keyword evidence="6 13" id="KW-0547">Nucleotide-binding</keyword>
<dbReference type="InterPro" id="IPR036621">
    <property type="entry name" value="Anticodon-bd_dom_sf"/>
</dbReference>
<dbReference type="GO" id="GO:0006435">
    <property type="term" value="P:threonyl-tRNA aminoacylation"/>
    <property type="evidence" value="ECO:0007669"/>
    <property type="project" value="UniProtKB-UniRule"/>
</dbReference>
<dbReference type="GO" id="GO:0004829">
    <property type="term" value="F:threonine-tRNA ligase activity"/>
    <property type="evidence" value="ECO:0007669"/>
    <property type="project" value="UniProtKB-UniRule"/>
</dbReference>
<proteinExistence type="inferred from homology"/>
<dbReference type="Pfam" id="PF00587">
    <property type="entry name" value="tRNA-synt_2b"/>
    <property type="match status" value="1"/>
</dbReference>
<evidence type="ECO:0000256" key="13">
    <source>
        <dbReference type="HAMAP-Rule" id="MF_00184"/>
    </source>
</evidence>
<dbReference type="Gene3D" id="3.30.54.20">
    <property type="match status" value="1"/>
</dbReference>
<keyword evidence="3 13" id="KW-0820">tRNA-binding</keyword>
<dbReference type="CDD" id="cd00860">
    <property type="entry name" value="ThrRS_anticodon"/>
    <property type="match status" value="1"/>
</dbReference>
<keyword evidence="2 13" id="KW-0963">Cytoplasm</keyword>
<evidence type="ECO:0000256" key="5">
    <source>
        <dbReference type="ARBA" id="ARBA00022723"/>
    </source>
</evidence>
<organism evidence="15 16">
    <name type="scientific">Candidatus Nomurabacteria bacterium RIFCSPHIGHO2_01_FULL_39_10</name>
    <dbReference type="NCBI Taxonomy" id="1801733"/>
    <lineage>
        <taxon>Bacteria</taxon>
        <taxon>Candidatus Nomuraibacteriota</taxon>
    </lineage>
</organism>
<evidence type="ECO:0000256" key="12">
    <source>
        <dbReference type="ARBA" id="ARBA00049515"/>
    </source>
</evidence>
<keyword evidence="10 13" id="KW-0648">Protein biosynthesis</keyword>
<keyword evidence="5 13" id="KW-0479">Metal-binding</keyword>
<dbReference type="FunFam" id="3.40.50.800:FF:000001">
    <property type="entry name" value="Threonine--tRNA ligase"/>
    <property type="match status" value="1"/>
</dbReference>
<evidence type="ECO:0000256" key="7">
    <source>
        <dbReference type="ARBA" id="ARBA00022833"/>
    </source>
</evidence>
<dbReference type="SMART" id="SM00863">
    <property type="entry name" value="tRNA_SAD"/>
    <property type="match status" value="1"/>
</dbReference>
<dbReference type="PANTHER" id="PTHR11451:SF44">
    <property type="entry name" value="THREONINE--TRNA LIGASE, CHLOROPLASTIC_MITOCHONDRIAL 2"/>
    <property type="match status" value="1"/>
</dbReference>
<accession>A0A1F6VAY7</accession>
<dbReference type="InterPro" id="IPR033728">
    <property type="entry name" value="ThrRS_core"/>
</dbReference>
<dbReference type="GO" id="GO:0046872">
    <property type="term" value="F:metal ion binding"/>
    <property type="evidence" value="ECO:0007669"/>
    <property type="project" value="UniProtKB-KW"/>
</dbReference>
<evidence type="ECO:0000256" key="4">
    <source>
        <dbReference type="ARBA" id="ARBA00022598"/>
    </source>
</evidence>
<dbReference type="CDD" id="cd00771">
    <property type="entry name" value="ThrRS_core"/>
    <property type="match status" value="1"/>
</dbReference>
<keyword evidence="8 13" id="KW-0067">ATP-binding</keyword>
<dbReference type="Proteomes" id="UP000178700">
    <property type="component" value="Unassembled WGS sequence"/>
</dbReference>
<evidence type="ECO:0000256" key="10">
    <source>
        <dbReference type="ARBA" id="ARBA00022917"/>
    </source>
</evidence>
<dbReference type="PROSITE" id="PS50862">
    <property type="entry name" value="AA_TRNA_LIGASE_II"/>
    <property type="match status" value="1"/>
</dbReference>
<dbReference type="Gene3D" id="3.40.50.800">
    <property type="entry name" value="Anticodon-binding domain"/>
    <property type="match status" value="1"/>
</dbReference>
<evidence type="ECO:0000256" key="9">
    <source>
        <dbReference type="ARBA" id="ARBA00022884"/>
    </source>
</evidence>
<dbReference type="NCBIfam" id="TIGR00418">
    <property type="entry name" value="thrS"/>
    <property type="match status" value="1"/>
</dbReference>
<comment type="subcellular location">
    <subcellularLocation>
        <location evidence="13">Cytoplasm</location>
    </subcellularLocation>
</comment>
<dbReference type="InterPro" id="IPR012947">
    <property type="entry name" value="tRNA_SAD"/>
</dbReference>
<evidence type="ECO:0000256" key="11">
    <source>
        <dbReference type="ARBA" id="ARBA00023146"/>
    </source>
</evidence>
<dbReference type="InterPro" id="IPR018163">
    <property type="entry name" value="Thr/Ala-tRNA-synth_IIc_edit"/>
</dbReference>
<dbReference type="InterPro" id="IPR004154">
    <property type="entry name" value="Anticodon-bd"/>
</dbReference>
<dbReference type="InterPro" id="IPR006195">
    <property type="entry name" value="aa-tRNA-synth_II"/>
</dbReference>
<dbReference type="EMBL" id="MFTJ01000002">
    <property type="protein sequence ID" value="OGI66734.1"/>
    <property type="molecule type" value="Genomic_DNA"/>
</dbReference>
<protein>
    <recommendedName>
        <fullName evidence="13">Threonine--tRNA ligase</fullName>
        <ecNumber evidence="13">6.1.1.3</ecNumber>
    </recommendedName>
    <alternativeName>
        <fullName evidence="13">Threonyl-tRNA synthetase</fullName>
        <shortName evidence="13">ThrRS</shortName>
    </alternativeName>
</protein>
<dbReference type="SUPFAM" id="SSF55681">
    <property type="entry name" value="Class II aaRS and biotin synthetases"/>
    <property type="match status" value="1"/>
</dbReference>
<feature type="domain" description="Aminoacyl-transfer RNA synthetases class-II family profile" evidence="14">
    <location>
        <begin position="189"/>
        <end position="486"/>
    </location>
</feature>
<keyword evidence="7 13" id="KW-0862">Zinc</keyword>
<dbReference type="SUPFAM" id="SSF55186">
    <property type="entry name" value="ThrRS/AlaRS common domain"/>
    <property type="match status" value="1"/>
</dbReference>
<evidence type="ECO:0000256" key="8">
    <source>
        <dbReference type="ARBA" id="ARBA00022840"/>
    </source>
</evidence>
<comment type="subunit">
    <text evidence="13">Homodimer.</text>
</comment>
<dbReference type="SUPFAM" id="SSF52954">
    <property type="entry name" value="Class II aaRS ABD-related"/>
    <property type="match status" value="1"/>
</dbReference>
<dbReference type="FunFam" id="3.30.930.10:FF:000002">
    <property type="entry name" value="Threonine--tRNA ligase"/>
    <property type="match status" value="1"/>
</dbReference>